<gene>
    <name evidence="3" type="primary">LOC105994527</name>
</gene>
<keyword evidence="2" id="KW-1185">Reference proteome</keyword>
<dbReference type="GO" id="GO:0000077">
    <property type="term" value="P:DNA damage checkpoint signaling"/>
    <property type="evidence" value="ECO:0007669"/>
    <property type="project" value="InterPro"/>
</dbReference>
<organism evidence="2 3">
    <name type="scientific">Dipodomys ordii</name>
    <name type="common">Ord's kangaroo rat</name>
    <dbReference type="NCBI Taxonomy" id="10020"/>
    <lineage>
        <taxon>Eukaryota</taxon>
        <taxon>Metazoa</taxon>
        <taxon>Chordata</taxon>
        <taxon>Craniata</taxon>
        <taxon>Vertebrata</taxon>
        <taxon>Euteleostomi</taxon>
        <taxon>Mammalia</taxon>
        <taxon>Eutheria</taxon>
        <taxon>Euarchontoglires</taxon>
        <taxon>Glires</taxon>
        <taxon>Rodentia</taxon>
        <taxon>Castorimorpha</taxon>
        <taxon>Heteromyidae</taxon>
        <taxon>Dipodomyinae</taxon>
        <taxon>Dipodomys</taxon>
    </lineage>
</organism>
<reference evidence="3" key="1">
    <citation type="submission" date="2025-08" db="UniProtKB">
        <authorList>
            <consortium name="RefSeq"/>
        </authorList>
    </citation>
    <scope>IDENTIFICATION</scope>
    <source>
        <tissue evidence="3">Kidney</tissue>
    </source>
</reference>
<keyword evidence="1" id="KW-0175">Coiled coil</keyword>
<evidence type="ECO:0000313" key="3">
    <source>
        <dbReference type="RefSeq" id="XP_012883523.1"/>
    </source>
</evidence>
<accession>A0A1S3G3Y6</accession>
<protein>
    <submittedName>
        <fullName evidence="3">ATR-interacting protein-like</fullName>
    </submittedName>
</protein>
<dbReference type="Proteomes" id="UP000081671">
    <property type="component" value="Unplaced"/>
</dbReference>
<dbReference type="AlphaFoldDB" id="A0A1S3G3Y6"/>
<evidence type="ECO:0000313" key="2">
    <source>
        <dbReference type="Proteomes" id="UP000081671"/>
    </source>
</evidence>
<feature type="non-terminal residue" evidence="3">
    <location>
        <position position="107"/>
    </location>
</feature>
<dbReference type="OrthoDB" id="6428926at2759"/>
<proteinExistence type="predicted"/>
<dbReference type="KEGG" id="dord:105994527"/>
<dbReference type="InterPro" id="IPR033349">
    <property type="entry name" value="ATRIP"/>
</dbReference>
<dbReference type="InParanoid" id="A0A1S3G3Y6"/>
<dbReference type="PANTHER" id="PTHR28594">
    <property type="entry name" value="ATR-INTERACTING PROTEIN"/>
    <property type="match status" value="1"/>
</dbReference>
<dbReference type="GeneID" id="105994527"/>
<name>A0A1S3G3Y6_DIPOR</name>
<sequence>MSSVYKVYRFDEMPKSPAGKNRENTPVNDNCQFEVLQTQYKELEKKLKTMEEEILVKNGEIKILRDSLFQTELVLEEQRRAQFLLEQEKSQVLSEKEKEFSKKVNGS</sequence>
<dbReference type="RefSeq" id="XP_012883523.1">
    <property type="nucleotide sequence ID" value="XM_013028069.1"/>
</dbReference>
<evidence type="ECO:0000256" key="1">
    <source>
        <dbReference type="SAM" id="Coils"/>
    </source>
</evidence>
<feature type="coiled-coil region" evidence="1">
    <location>
        <begin position="33"/>
        <end position="60"/>
    </location>
</feature>
<dbReference type="PANTHER" id="PTHR28594:SF1">
    <property type="entry name" value="ATR-INTERACTING PROTEIN"/>
    <property type="match status" value="1"/>
</dbReference>
<dbReference type="GO" id="GO:0006281">
    <property type="term" value="P:DNA repair"/>
    <property type="evidence" value="ECO:0007669"/>
    <property type="project" value="TreeGrafter"/>
</dbReference>